<dbReference type="CDD" id="cd06260">
    <property type="entry name" value="DUF820-like"/>
    <property type="match status" value="1"/>
</dbReference>
<comment type="caution">
    <text evidence="2">The sequence shown here is derived from an EMBL/GenBank/DDBJ whole genome shotgun (WGS) entry which is preliminary data.</text>
</comment>
<dbReference type="InterPro" id="IPR011335">
    <property type="entry name" value="Restrct_endonuc-II-like"/>
</dbReference>
<dbReference type="AlphaFoldDB" id="A0A2A2TAP7"/>
<dbReference type="RefSeq" id="WP_095724903.1">
    <property type="nucleotide sequence ID" value="NZ_NTFS01000598.1"/>
</dbReference>
<evidence type="ECO:0000313" key="2">
    <source>
        <dbReference type="EMBL" id="PAX47081.1"/>
    </source>
</evidence>
<evidence type="ECO:0000313" key="3">
    <source>
        <dbReference type="Proteomes" id="UP000218238"/>
    </source>
</evidence>
<dbReference type="PANTHER" id="PTHR34107">
    <property type="entry name" value="SLL0198 PROTEIN-RELATED"/>
    <property type="match status" value="1"/>
</dbReference>
<proteinExistence type="predicted"/>
<dbReference type="Pfam" id="PF05685">
    <property type="entry name" value="Uma2"/>
    <property type="match status" value="1"/>
</dbReference>
<gene>
    <name evidence="2" type="ORF">CK510_28860</name>
</gene>
<reference evidence="2 3" key="1">
    <citation type="submission" date="2017-08" db="EMBL/GenBank/DDBJ databases">
        <title>Draft genome sequence of filamentous cyanobacterium Calothrix elsteri CCALA 953.</title>
        <authorList>
            <person name="Gagunashvili A.N."/>
            <person name="Elster J."/>
            <person name="Andresson O.S."/>
        </authorList>
    </citation>
    <scope>NUCLEOTIDE SEQUENCE [LARGE SCALE GENOMIC DNA]</scope>
    <source>
        <strain evidence="2 3">CCALA 953</strain>
    </source>
</reference>
<dbReference type="Proteomes" id="UP000218238">
    <property type="component" value="Unassembled WGS sequence"/>
</dbReference>
<sequence length="208" mass="24083">MTQSLPTIQFYTIDEFIEWYPENSINHYELHKEIIFEMPPPSGKHEAIIGFLTVFFGTLLSQIGSQYRMPNRAFIKTPENDSLYNPDILIQDYSNVKNEALWGNRPILCQASSMPLVIEVVSTNWQDDYYHKFADYEKTGIPEYWILDFEAFGGRKFIGNPKQPTIFVCELVEGEYQMTPYRGNSPIKSLLFPNLNLTAQQIFDSALS</sequence>
<name>A0A2A2TAP7_9CYAN</name>
<dbReference type="OrthoDB" id="459822at2"/>
<dbReference type="EMBL" id="NTFS01000598">
    <property type="protein sequence ID" value="PAX47081.1"/>
    <property type="molecule type" value="Genomic_DNA"/>
</dbReference>
<keyword evidence="3" id="KW-1185">Reference proteome</keyword>
<organism evidence="2 3">
    <name type="scientific">Brunnivagina elsteri CCALA 953</name>
    <dbReference type="NCBI Taxonomy" id="987040"/>
    <lineage>
        <taxon>Bacteria</taxon>
        <taxon>Bacillati</taxon>
        <taxon>Cyanobacteriota</taxon>
        <taxon>Cyanophyceae</taxon>
        <taxon>Nostocales</taxon>
        <taxon>Calotrichaceae</taxon>
        <taxon>Brunnivagina</taxon>
    </lineage>
</organism>
<dbReference type="InterPro" id="IPR008538">
    <property type="entry name" value="Uma2"/>
</dbReference>
<dbReference type="SUPFAM" id="SSF52980">
    <property type="entry name" value="Restriction endonuclease-like"/>
    <property type="match status" value="1"/>
</dbReference>
<dbReference type="Gene3D" id="3.90.1570.10">
    <property type="entry name" value="tt1808, chain A"/>
    <property type="match status" value="1"/>
</dbReference>
<accession>A0A2A2TAP7</accession>
<evidence type="ECO:0000259" key="1">
    <source>
        <dbReference type="Pfam" id="PF05685"/>
    </source>
</evidence>
<dbReference type="InterPro" id="IPR012296">
    <property type="entry name" value="Nuclease_put_TT1808"/>
</dbReference>
<feature type="domain" description="Putative restriction endonuclease" evidence="1">
    <location>
        <begin position="14"/>
        <end position="199"/>
    </location>
</feature>
<dbReference type="PANTHER" id="PTHR34107:SF2">
    <property type="entry name" value="SLL0888 PROTEIN"/>
    <property type="match status" value="1"/>
</dbReference>
<protein>
    <recommendedName>
        <fullName evidence="1">Putative restriction endonuclease domain-containing protein</fullName>
    </recommendedName>
</protein>